<protein>
    <recommendedName>
        <fullName evidence="3">Spermidine synthase</fullName>
    </recommendedName>
</protein>
<evidence type="ECO:0000313" key="1">
    <source>
        <dbReference type="EMBL" id="MCJ2185395.1"/>
    </source>
</evidence>
<dbReference type="RefSeq" id="WP_243917141.1">
    <property type="nucleotide sequence ID" value="NZ_JALHLG010000001.1"/>
</dbReference>
<name>A0ABT0BK22_9SPHN</name>
<reference evidence="1 2" key="1">
    <citation type="submission" date="2022-04" db="EMBL/GenBank/DDBJ databases">
        <title>Identification of a novel bacterium isolated from mangrove sediments.</title>
        <authorList>
            <person name="Pan X."/>
        </authorList>
    </citation>
    <scope>NUCLEOTIDE SEQUENCE [LARGE SCALE GENOMIC DNA]</scope>
    <source>
        <strain evidence="1 2">B2638</strain>
    </source>
</reference>
<sequence length="272" mass="30336">MLLLRKIPHIVLFICDVICHLPIRQKKEQWCAMNGADLPVYSTDLFIPRYQSMRVGDWEMRCGANVLCCGYWSDTQLVLGMAALIRGYDTWMSMTPMEIESQEIGCRLARGHTAIMGIGMGWAAVNAALRPEVTRVTVVERDPDVLACHEALDVVGQLPPNAASKVQIVQADALEWIPDEPVTTLLADIWLPLNGDERVEEVRRMRGNTGAEHVYFWGQEMVIARRARAQGRPLDAATVASIVTELDLPLLGPGVLRYPELIAKAAARHLRD</sequence>
<dbReference type="InterPro" id="IPR029063">
    <property type="entry name" value="SAM-dependent_MTases_sf"/>
</dbReference>
<evidence type="ECO:0008006" key="3">
    <source>
        <dbReference type="Google" id="ProtNLM"/>
    </source>
</evidence>
<dbReference type="Gene3D" id="3.40.50.150">
    <property type="entry name" value="Vaccinia Virus protein VP39"/>
    <property type="match status" value="1"/>
</dbReference>
<organism evidence="1 2">
    <name type="scientific">Novosphingobium beihaiensis</name>
    <dbReference type="NCBI Taxonomy" id="2930389"/>
    <lineage>
        <taxon>Bacteria</taxon>
        <taxon>Pseudomonadati</taxon>
        <taxon>Pseudomonadota</taxon>
        <taxon>Alphaproteobacteria</taxon>
        <taxon>Sphingomonadales</taxon>
        <taxon>Sphingomonadaceae</taxon>
        <taxon>Novosphingobium</taxon>
    </lineage>
</organism>
<accession>A0ABT0BK22</accession>
<proteinExistence type="predicted"/>
<keyword evidence="2" id="KW-1185">Reference proteome</keyword>
<dbReference type="SUPFAM" id="SSF53335">
    <property type="entry name" value="S-adenosyl-L-methionine-dependent methyltransferases"/>
    <property type="match status" value="1"/>
</dbReference>
<evidence type="ECO:0000313" key="2">
    <source>
        <dbReference type="Proteomes" id="UP001202281"/>
    </source>
</evidence>
<gene>
    <name evidence="1" type="ORF">MTR66_01035</name>
</gene>
<dbReference type="Proteomes" id="UP001202281">
    <property type="component" value="Unassembled WGS sequence"/>
</dbReference>
<dbReference type="EMBL" id="JALHLG010000001">
    <property type="protein sequence ID" value="MCJ2185395.1"/>
    <property type="molecule type" value="Genomic_DNA"/>
</dbReference>
<comment type="caution">
    <text evidence="1">The sequence shown here is derived from an EMBL/GenBank/DDBJ whole genome shotgun (WGS) entry which is preliminary data.</text>
</comment>